<protein>
    <submittedName>
        <fullName evidence="2">Uncharacterized protein</fullName>
    </submittedName>
</protein>
<accession>A0AAD5CSX7</accession>
<sequence>PQPDARAIYKSEPAQFQLRDNPGGEGIAEPGGEVSGNGIEVRGVTEIVAKTGNADPLPKEHEQVAGLSQPSFSLGITQEAKSPRARAALFLVHGVPDLAAKIAKPNVKPKKPEQ</sequence>
<feature type="non-terminal residue" evidence="2">
    <location>
        <position position="114"/>
    </location>
</feature>
<feature type="non-terminal residue" evidence="2">
    <location>
        <position position="1"/>
    </location>
</feature>
<feature type="region of interest" description="Disordered" evidence="1">
    <location>
        <begin position="16"/>
        <end position="37"/>
    </location>
</feature>
<reference evidence="2" key="1">
    <citation type="submission" date="2022-06" db="EMBL/GenBank/DDBJ databases">
        <title>Uncovering the hologenomic basis of an extraordinary plant invasion.</title>
        <authorList>
            <person name="Bieker V.C."/>
            <person name="Martin M.D."/>
            <person name="Gilbert T."/>
            <person name="Hodgins K."/>
            <person name="Battlay P."/>
            <person name="Petersen B."/>
            <person name="Wilson J."/>
        </authorList>
    </citation>
    <scope>NUCLEOTIDE SEQUENCE</scope>
    <source>
        <strain evidence="2">AA19_3_7</strain>
        <tissue evidence="2">Leaf</tissue>
    </source>
</reference>
<evidence type="ECO:0000256" key="1">
    <source>
        <dbReference type="SAM" id="MobiDB-lite"/>
    </source>
</evidence>
<dbReference type="EMBL" id="JAMZMK010007054">
    <property type="protein sequence ID" value="KAI7746015.1"/>
    <property type="molecule type" value="Genomic_DNA"/>
</dbReference>
<keyword evidence="3" id="KW-1185">Reference proteome</keyword>
<proteinExistence type="predicted"/>
<dbReference type="AlphaFoldDB" id="A0AAD5CSX7"/>
<dbReference type="Proteomes" id="UP001206925">
    <property type="component" value="Unassembled WGS sequence"/>
</dbReference>
<evidence type="ECO:0000313" key="2">
    <source>
        <dbReference type="EMBL" id="KAI7746015.1"/>
    </source>
</evidence>
<organism evidence="2 3">
    <name type="scientific">Ambrosia artemisiifolia</name>
    <name type="common">Common ragweed</name>
    <dbReference type="NCBI Taxonomy" id="4212"/>
    <lineage>
        <taxon>Eukaryota</taxon>
        <taxon>Viridiplantae</taxon>
        <taxon>Streptophyta</taxon>
        <taxon>Embryophyta</taxon>
        <taxon>Tracheophyta</taxon>
        <taxon>Spermatophyta</taxon>
        <taxon>Magnoliopsida</taxon>
        <taxon>eudicotyledons</taxon>
        <taxon>Gunneridae</taxon>
        <taxon>Pentapetalae</taxon>
        <taxon>asterids</taxon>
        <taxon>campanulids</taxon>
        <taxon>Asterales</taxon>
        <taxon>Asteraceae</taxon>
        <taxon>Asteroideae</taxon>
        <taxon>Heliantheae alliance</taxon>
        <taxon>Heliantheae</taxon>
        <taxon>Ambrosia</taxon>
    </lineage>
</organism>
<evidence type="ECO:0000313" key="3">
    <source>
        <dbReference type="Proteomes" id="UP001206925"/>
    </source>
</evidence>
<gene>
    <name evidence="2" type="ORF">M8C21_005355</name>
</gene>
<comment type="caution">
    <text evidence="2">The sequence shown here is derived from an EMBL/GenBank/DDBJ whole genome shotgun (WGS) entry which is preliminary data.</text>
</comment>
<name>A0AAD5CSX7_AMBAR</name>